<evidence type="ECO:0000256" key="6">
    <source>
        <dbReference type="SAM" id="Phobius"/>
    </source>
</evidence>
<evidence type="ECO:0000256" key="3">
    <source>
        <dbReference type="ARBA" id="ARBA00022989"/>
    </source>
</evidence>
<feature type="domain" description="Major facilitator superfamily (MFS) profile" evidence="7">
    <location>
        <begin position="26"/>
        <end position="462"/>
    </location>
</feature>
<keyword evidence="4 6" id="KW-0472">Membrane</keyword>
<comment type="subcellular location">
    <subcellularLocation>
        <location evidence="1">Cell membrane</location>
        <topology evidence="1">Multi-pass membrane protein</topology>
    </subcellularLocation>
</comment>
<feature type="transmembrane region" description="Helical" evidence="6">
    <location>
        <begin position="116"/>
        <end position="137"/>
    </location>
</feature>
<evidence type="ECO:0000256" key="5">
    <source>
        <dbReference type="SAM" id="MobiDB-lite"/>
    </source>
</evidence>
<comment type="caution">
    <text evidence="8">The sequence shown here is derived from an EMBL/GenBank/DDBJ whole genome shotgun (WGS) entry which is preliminary data.</text>
</comment>
<dbReference type="AlphaFoldDB" id="A0A7Y9KNU2"/>
<feature type="transmembrane region" description="Helical" evidence="6">
    <location>
        <begin position="278"/>
        <end position="294"/>
    </location>
</feature>
<dbReference type="Gene3D" id="1.20.1250.20">
    <property type="entry name" value="MFS general substrate transporter like domains"/>
    <property type="match status" value="1"/>
</dbReference>
<evidence type="ECO:0000259" key="7">
    <source>
        <dbReference type="PROSITE" id="PS50850"/>
    </source>
</evidence>
<proteinExistence type="predicted"/>
<evidence type="ECO:0000256" key="1">
    <source>
        <dbReference type="ARBA" id="ARBA00004651"/>
    </source>
</evidence>
<feature type="transmembrane region" description="Helical" evidence="6">
    <location>
        <begin position="60"/>
        <end position="82"/>
    </location>
</feature>
<feature type="transmembrane region" description="Helical" evidence="6">
    <location>
        <begin position="149"/>
        <end position="171"/>
    </location>
</feature>
<feature type="transmembrane region" description="Helical" evidence="6">
    <location>
        <begin position="238"/>
        <end position="258"/>
    </location>
</feature>
<dbReference type="GO" id="GO:0005886">
    <property type="term" value="C:plasma membrane"/>
    <property type="evidence" value="ECO:0007669"/>
    <property type="project" value="UniProtKB-SubCell"/>
</dbReference>
<name>A0A7Y9KNU2_9ACTN</name>
<feature type="transmembrane region" description="Helical" evidence="6">
    <location>
        <begin position="216"/>
        <end position="232"/>
    </location>
</feature>
<feature type="transmembrane region" description="Helical" evidence="6">
    <location>
        <begin position="438"/>
        <end position="458"/>
    </location>
</feature>
<dbReference type="InterPro" id="IPR020846">
    <property type="entry name" value="MFS_dom"/>
</dbReference>
<feature type="region of interest" description="Disordered" evidence="5">
    <location>
        <begin position="461"/>
        <end position="480"/>
    </location>
</feature>
<feature type="transmembrane region" description="Helical" evidence="6">
    <location>
        <begin position="363"/>
        <end position="383"/>
    </location>
</feature>
<feature type="transmembrane region" description="Helical" evidence="6">
    <location>
        <begin position="177"/>
        <end position="195"/>
    </location>
</feature>
<feature type="transmembrane region" description="Helical" evidence="6">
    <location>
        <begin position="338"/>
        <end position="357"/>
    </location>
</feature>
<dbReference type="Proteomes" id="UP000549911">
    <property type="component" value="Unassembled WGS sequence"/>
</dbReference>
<feature type="transmembrane region" description="Helical" evidence="6">
    <location>
        <begin position="21"/>
        <end position="48"/>
    </location>
</feature>
<keyword evidence="3 6" id="KW-1133">Transmembrane helix</keyword>
<dbReference type="PANTHER" id="PTHR23501:SF154">
    <property type="entry name" value="MULTIDRUG-EFFLUX TRANSPORTER RV1634-RELATED"/>
    <property type="match status" value="1"/>
</dbReference>
<accession>A0A7Y9KNU2</accession>
<keyword evidence="9" id="KW-1185">Reference proteome</keyword>
<gene>
    <name evidence="8" type="ORF">F4692_001160</name>
</gene>
<dbReference type="PANTHER" id="PTHR23501">
    <property type="entry name" value="MAJOR FACILITATOR SUPERFAMILY"/>
    <property type="match status" value="1"/>
</dbReference>
<sequence length="480" mass="48592">MSTSTTPSTPASDPRERILSPAYAATTVGLFSLIAFAAFEAMAVTTVMPTVARSLDGFDYYALSFAAPFASGVVGMVAAGMWSDRRGPLVPLLGSMVTFSVGLAICGTAVTMEVLVVGRVVQGLGSGALVVAAYVLVGLVYPPRLQGSIFAAFAAAWVLPALFGPGLAALVASTLGWRWVFLGIVVLVAVAAVLVTPTARRQPAPESPTATPRSRLAWAVLAAAAVLALELLGSGTGLTLAAAALAFVLVVVGVRPLLPAGTLTGRPGLPSVIATRGLLAASFFCAEAYIVYVLQERWDLTPGQAGIALTCVGVVWATSSQASSRLGERVAHGTAFRFGTSVVLVGVAAIALLVWLRSRGADVPALAPIVAYVFASIGMGFAYPRTGVSMLASATDEDRGFNSAALTVADSLGAALALSVSGIVYAAAARGGLDPFPVVYALAVAIGVLGVVAGARAGTSTGVSRDDMGAETPLGQPDRP</sequence>
<dbReference type="SUPFAM" id="SSF103473">
    <property type="entry name" value="MFS general substrate transporter"/>
    <property type="match status" value="1"/>
</dbReference>
<reference evidence="8 9" key="2">
    <citation type="submission" date="2020-08" db="EMBL/GenBank/DDBJ databases">
        <title>The Agave Microbiome: Exploring the role of microbial communities in plant adaptations to desert environments.</title>
        <authorList>
            <person name="Partida-Martinez L.P."/>
        </authorList>
    </citation>
    <scope>NUCLEOTIDE SEQUENCE [LARGE SCALE GENOMIC DNA]</scope>
    <source>
        <strain evidence="8 9">AT2.17</strain>
    </source>
</reference>
<evidence type="ECO:0000256" key="2">
    <source>
        <dbReference type="ARBA" id="ARBA00022692"/>
    </source>
</evidence>
<feature type="transmembrane region" description="Helical" evidence="6">
    <location>
        <begin position="89"/>
        <end position="110"/>
    </location>
</feature>
<dbReference type="PROSITE" id="PS50850">
    <property type="entry name" value="MFS"/>
    <property type="match status" value="1"/>
</dbReference>
<evidence type="ECO:0000256" key="4">
    <source>
        <dbReference type="ARBA" id="ARBA00023136"/>
    </source>
</evidence>
<feature type="transmembrane region" description="Helical" evidence="6">
    <location>
        <begin position="404"/>
        <end position="426"/>
    </location>
</feature>
<dbReference type="InterPro" id="IPR036259">
    <property type="entry name" value="MFS_trans_sf"/>
</dbReference>
<dbReference type="GO" id="GO:0022857">
    <property type="term" value="F:transmembrane transporter activity"/>
    <property type="evidence" value="ECO:0007669"/>
    <property type="project" value="InterPro"/>
</dbReference>
<protein>
    <submittedName>
        <fullName evidence="8">MFS family permease</fullName>
    </submittedName>
</protein>
<reference evidence="8 9" key="1">
    <citation type="submission" date="2020-07" db="EMBL/GenBank/DDBJ databases">
        <authorList>
            <person name="Partida-Martinez L."/>
            <person name="Huntemann M."/>
            <person name="Clum A."/>
            <person name="Wang J."/>
            <person name="Palaniappan K."/>
            <person name="Ritter S."/>
            <person name="Chen I.-M."/>
            <person name="Stamatis D."/>
            <person name="Reddy T."/>
            <person name="O'Malley R."/>
            <person name="Daum C."/>
            <person name="Shapiro N."/>
            <person name="Ivanova N."/>
            <person name="Kyrpides N."/>
            <person name="Woyke T."/>
        </authorList>
    </citation>
    <scope>NUCLEOTIDE SEQUENCE [LARGE SCALE GENOMIC DNA]</scope>
    <source>
        <strain evidence="8 9">AT2.17</strain>
    </source>
</reference>
<evidence type="ECO:0000313" key="8">
    <source>
        <dbReference type="EMBL" id="NYE36056.1"/>
    </source>
</evidence>
<dbReference type="RefSeq" id="WP_179618639.1">
    <property type="nucleotide sequence ID" value="NZ_JACCBW010000001.1"/>
</dbReference>
<keyword evidence="2 6" id="KW-0812">Transmembrane</keyword>
<evidence type="ECO:0000313" key="9">
    <source>
        <dbReference type="Proteomes" id="UP000549911"/>
    </source>
</evidence>
<organism evidence="8 9">
    <name type="scientific">Nocardioides cavernae</name>
    <dbReference type="NCBI Taxonomy" id="1921566"/>
    <lineage>
        <taxon>Bacteria</taxon>
        <taxon>Bacillati</taxon>
        <taxon>Actinomycetota</taxon>
        <taxon>Actinomycetes</taxon>
        <taxon>Propionibacteriales</taxon>
        <taxon>Nocardioidaceae</taxon>
        <taxon>Nocardioides</taxon>
    </lineage>
</organism>
<dbReference type="Pfam" id="PF07690">
    <property type="entry name" value="MFS_1"/>
    <property type="match status" value="1"/>
</dbReference>
<dbReference type="EMBL" id="JACCBW010000001">
    <property type="protein sequence ID" value="NYE36056.1"/>
    <property type="molecule type" value="Genomic_DNA"/>
</dbReference>
<dbReference type="InterPro" id="IPR011701">
    <property type="entry name" value="MFS"/>
</dbReference>